<keyword evidence="2" id="KW-0496">Mitochondrion</keyword>
<evidence type="ECO:0000259" key="1">
    <source>
        <dbReference type="PROSITE" id="PS50164"/>
    </source>
</evidence>
<protein>
    <submittedName>
        <fullName evidence="2">GIY protein</fullName>
    </submittedName>
</protein>
<dbReference type="PROSITE" id="PS50164">
    <property type="entry name" value="GIY_YIG"/>
    <property type="match status" value="1"/>
</dbReference>
<evidence type="ECO:0000313" key="2">
    <source>
        <dbReference type="EMBL" id="QEN73751.1"/>
    </source>
</evidence>
<dbReference type="Gene3D" id="3.40.1440.10">
    <property type="entry name" value="GIY-YIG endonuclease"/>
    <property type="match status" value="1"/>
</dbReference>
<sequence>MYKDYKSITSDVLNSLLENQQVSITEEELNNLKKICGVRFDLPLDDITYPAFESLVGKPNTRNPKTGIYIFTHKESGSKYVGSSNSLSRRLNQYFTFKHFNQENSGLLIPLFKKEGFEAFNLSIFVMPNDLNVSPVKSDYSYLFLEQYYLLHEEFNLNTQRIVNFRINQGKNIYLYNLEGKILYYSSNSLKKFMDVLRTHHETCTNCIKTGESYLDYFKITDTPISDVIQSDLTLPELLELLENKRKETLKKQSKIKFSKAIIIRKEDEEEIIKFNSITETVRYFESLGLKVDRNKISKTLDTNKPYKGYIFFKSK</sequence>
<dbReference type="RefSeq" id="YP_009704188.1">
    <property type="nucleotide sequence ID" value="NC_044963.1"/>
</dbReference>
<dbReference type="GeneID" id="41954351"/>
<name>A0A5C1V9S0_9PEZI</name>
<dbReference type="InterPro" id="IPR035901">
    <property type="entry name" value="GIY-YIG_endonuc_sf"/>
</dbReference>
<dbReference type="SMART" id="SM00465">
    <property type="entry name" value="GIYc"/>
    <property type="match status" value="1"/>
</dbReference>
<dbReference type="AlphaFoldDB" id="A0A5C1V9S0"/>
<reference evidence="2" key="1">
    <citation type="submission" date="2017-09" db="EMBL/GenBank/DDBJ databases">
        <title>Comparative analysis of mitochondrial genomes in Ceratocystis.</title>
        <authorList>
            <person name="Naidoo K."/>
            <person name="Steenkamp E.T."/>
            <person name="Coetzee M.P.A."/>
            <person name="Kleeper P."/>
            <person name="Wingfield M.J."/>
            <person name="Wingfield B.D."/>
        </authorList>
    </citation>
    <scope>NUCLEOTIDE SEQUENCE</scope>
    <source>
        <strain evidence="2">CMW15049</strain>
    </source>
</reference>
<dbReference type="InterPro" id="IPR003647">
    <property type="entry name" value="Intron_nuc_1_rpt"/>
</dbReference>
<accession>A0A5C1V9S0</accession>
<proteinExistence type="predicted"/>
<organism evidence="2">
    <name type="scientific">Ceratocystis fimbriata</name>
    <dbReference type="NCBI Taxonomy" id="5158"/>
    <lineage>
        <taxon>Eukaryota</taxon>
        <taxon>Fungi</taxon>
        <taxon>Dikarya</taxon>
        <taxon>Ascomycota</taxon>
        <taxon>Pezizomycotina</taxon>
        <taxon>Sordariomycetes</taxon>
        <taxon>Hypocreomycetidae</taxon>
        <taxon>Microascales</taxon>
        <taxon>Ceratocystidaceae</taxon>
        <taxon>Ceratocystis</taxon>
    </lineage>
</organism>
<dbReference type="InterPro" id="IPR000305">
    <property type="entry name" value="GIY-YIG_endonuc"/>
</dbReference>
<dbReference type="SMART" id="SM00497">
    <property type="entry name" value="IENR1"/>
    <property type="match status" value="2"/>
</dbReference>
<dbReference type="Pfam" id="PF01541">
    <property type="entry name" value="GIY-YIG"/>
    <property type="match status" value="1"/>
</dbReference>
<feature type="domain" description="GIY-YIG" evidence="1">
    <location>
        <begin position="64"/>
        <end position="163"/>
    </location>
</feature>
<dbReference type="SUPFAM" id="SSF82771">
    <property type="entry name" value="GIY-YIG endonuclease"/>
    <property type="match status" value="1"/>
</dbReference>
<gene>
    <name evidence="2" type="primary">oi5cox2</name>
</gene>
<dbReference type="EMBL" id="MG010657">
    <property type="protein sequence ID" value="QEN73751.1"/>
    <property type="molecule type" value="Genomic_DNA"/>
</dbReference>
<geneLocation type="mitochondrion" evidence="2"/>